<accession>A0A1E7M1P5</accession>
<evidence type="ECO:0000313" key="1">
    <source>
        <dbReference type="EMBL" id="OEV22357.1"/>
    </source>
</evidence>
<organism evidence="1 2">
    <name type="scientific">Streptomyces nanshensis</name>
    <dbReference type="NCBI Taxonomy" id="518642"/>
    <lineage>
        <taxon>Bacteria</taxon>
        <taxon>Bacillati</taxon>
        <taxon>Actinomycetota</taxon>
        <taxon>Actinomycetes</taxon>
        <taxon>Kitasatosporales</taxon>
        <taxon>Streptomycetaceae</taxon>
        <taxon>Streptomyces</taxon>
    </lineage>
</organism>
<reference evidence="1 2" key="1">
    <citation type="journal article" date="2016" name="Front. Microbiol.">
        <title>Comparative Genomics Analysis of Streptomyces Species Reveals Their Adaptation to the Marine Environment and Their Diversity at the Genomic Level.</title>
        <authorList>
            <person name="Tian X."/>
            <person name="Zhang Z."/>
            <person name="Yang T."/>
            <person name="Chen M."/>
            <person name="Li J."/>
            <person name="Chen F."/>
            <person name="Yang J."/>
            <person name="Li W."/>
            <person name="Zhang B."/>
            <person name="Zhang Z."/>
            <person name="Wu J."/>
            <person name="Zhang C."/>
            <person name="Long L."/>
            <person name="Xiao J."/>
        </authorList>
    </citation>
    <scope>NUCLEOTIDE SEQUENCE [LARGE SCALE GENOMIC DNA]</scope>
    <source>
        <strain evidence="1 2">SCSIO M10372</strain>
    </source>
</reference>
<name>A0A1E7M1P5_9ACTN</name>
<gene>
    <name evidence="1" type="ORF">AN221_01480</name>
</gene>
<keyword evidence="2" id="KW-1185">Reference proteome</keyword>
<dbReference type="Proteomes" id="UP000175971">
    <property type="component" value="Unassembled WGS sequence"/>
</dbReference>
<comment type="caution">
    <text evidence="1">The sequence shown here is derived from an EMBL/GenBank/DDBJ whole genome shotgun (WGS) entry which is preliminary data.</text>
</comment>
<sequence length="71" mass="8226">MRAKTNRGVGLIGRRLYRHTSLVRTIERERLHVMQLQAFGKPKSLEKEAAWERAAYASEDQFLSHFNGRVG</sequence>
<dbReference type="RefSeq" id="WP_070199410.1">
    <property type="nucleotide sequence ID" value="NZ_LJGZ01000004.1"/>
</dbReference>
<dbReference type="AlphaFoldDB" id="A0A1E7M1P5"/>
<dbReference type="EMBL" id="LJGZ01000004">
    <property type="protein sequence ID" value="OEV22357.1"/>
    <property type="molecule type" value="Genomic_DNA"/>
</dbReference>
<evidence type="ECO:0000313" key="2">
    <source>
        <dbReference type="Proteomes" id="UP000175971"/>
    </source>
</evidence>
<proteinExistence type="predicted"/>
<protein>
    <submittedName>
        <fullName evidence="1">Uncharacterized protein</fullName>
    </submittedName>
</protein>